<evidence type="ECO:0008006" key="4">
    <source>
        <dbReference type="Google" id="ProtNLM"/>
    </source>
</evidence>
<evidence type="ECO:0000256" key="1">
    <source>
        <dbReference type="SAM" id="Phobius"/>
    </source>
</evidence>
<dbReference type="AlphaFoldDB" id="A0A1H6F8G0"/>
<name>A0A1H6F8G0_9GAMM</name>
<keyword evidence="3" id="KW-1185">Reference proteome</keyword>
<organism evidence="2 3">
    <name type="scientific">Candidatus Venteria ishoeyi</name>
    <dbReference type="NCBI Taxonomy" id="1899563"/>
    <lineage>
        <taxon>Bacteria</taxon>
        <taxon>Pseudomonadati</taxon>
        <taxon>Pseudomonadota</taxon>
        <taxon>Gammaproteobacteria</taxon>
        <taxon>Thiotrichales</taxon>
        <taxon>Thiotrichaceae</taxon>
        <taxon>Venteria</taxon>
    </lineage>
</organism>
<dbReference type="EMBL" id="FMSV02000491">
    <property type="protein sequence ID" value="SEH06408.1"/>
    <property type="molecule type" value="Genomic_DNA"/>
</dbReference>
<proteinExistence type="predicted"/>
<keyword evidence="1" id="KW-0812">Transmembrane</keyword>
<evidence type="ECO:0000313" key="3">
    <source>
        <dbReference type="Proteomes" id="UP000236724"/>
    </source>
</evidence>
<reference evidence="2 3" key="1">
    <citation type="submission" date="2016-10" db="EMBL/GenBank/DDBJ databases">
        <authorList>
            <person name="de Groot N.N."/>
        </authorList>
    </citation>
    <scope>NUCLEOTIDE SEQUENCE [LARGE SCALE GENOMIC DNA]</scope>
    <source>
        <strain evidence="2">MBHS1</strain>
    </source>
</reference>
<feature type="transmembrane region" description="Helical" evidence="1">
    <location>
        <begin position="212"/>
        <end position="230"/>
    </location>
</feature>
<protein>
    <recommendedName>
        <fullName evidence="4">Fimbrial assembly protein (PilN)</fullName>
    </recommendedName>
</protein>
<keyword evidence="1" id="KW-0472">Membrane</keyword>
<evidence type="ECO:0000313" key="2">
    <source>
        <dbReference type="EMBL" id="SEH06408.1"/>
    </source>
</evidence>
<dbReference type="RefSeq" id="WP_103920190.1">
    <property type="nucleotide sequence ID" value="NZ_FMSV02000491.1"/>
</dbReference>
<accession>A0A1H6F8G0</accession>
<dbReference type="OrthoDB" id="7632458at2"/>
<sequence>MKKKLLTSRRYLQYRNQLIRPNSGSGRREWVISRGLCFYRCFDLSELPASQREQNLDLQIQQWSPFPETASYIVWKSTGKQVWVQVWIWNQQQQQEHQAEAGLKSITCLPESILRPPLLDAANNMDQGTTQILKTWEGLELQYWLNGVLRASHWYPQETVTPDNWFRFQRAQGLPCLTDLPAIKDSELLERPWGRARSGLRSFSGLLGQERLWVTMSAAILVMMLAWQLVAINRWQHAIIQVEQQNNNTNQQITPLLEARNQAIADRLRITKLLALNAYPSLIQLLSQVADKLPTKAKVLEWHYEPGKLNFSLVAKNLDPRFYVNTFQDIPGFSEVRAEVDAAGKKITLHMQVKAMDF</sequence>
<keyword evidence="1" id="KW-1133">Transmembrane helix</keyword>
<gene>
    <name evidence="2" type="ORF">MBHS_02270</name>
</gene>
<dbReference type="Proteomes" id="UP000236724">
    <property type="component" value="Unassembled WGS sequence"/>
</dbReference>